<evidence type="ECO:0000313" key="1">
    <source>
        <dbReference type="EMBL" id="EEF26413.1"/>
    </source>
</evidence>
<name>B9TCK1_RICCO</name>
<dbReference type="EMBL" id="EQ977369">
    <property type="protein sequence ID" value="EEF26413.1"/>
    <property type="molecule type" value="Genomic_DNA"/>
</dbReference>
<dbReference type="AlphaFoldDB" id="B9TCK1"/>
<sequence length="142" mass="14425">MVTLGAPGAVDPASNSGENTSVVLNAVAGGGYTGSVAVFYRRLSPNTAASHNGSPGIPTITINARSTQASVLQDIATLGNLFESELDLVDTTFHSGMPGLTLYARDGSLVYNGGDNVSCQWVDLDLATAMTSVELAGFDAAG</sequence>
<dbReference type="Pfam" id="PF25613">
    <property type="entry name" value="DUF7941"/>
    <property type="match status" value="1"/>
</dbReference>
<evidence type="ECO:0000313" key="2">
    <source>
        <dbReference type="Proteomes" id="UP000008311"/>
    </source>
</evidence>
<gene>
    <name evidence="1" type="ORF">RCOM_1871240</name>
</gene>
<proteinExistence type="predicted"/>
<protein>
    <submittedName>
        <fullName evidence="1">Uncharacterized protein</fullName>
    </submittedName>
</protein>
<reference evidence="2" key="1">
    <citation type="journal article" date="2010" name="Nat. Biotechnol.">
        <title>Draft genome sequence of the oilseed species Ricinus communis.</title>
        <authorList>
            <person name="Chan A.P."/>
            <person name="Crabtree J."/>
            <person name="Zhao Q."/>
            <person name="Lorenzi H."/>
            <person name="Orvis J."/>
            <person name="Puiu D."/>
            <person name="Melake-Berhan A."/>
            <person name="Jones K.M."/>
            <person name="Redman J."/>
            <person name="Chen G."/>
            <person name="Cahoon E.B."/>
            <person name="Gedil M."/>
            <person name="Stanke M."/>
            <person name="Haas B.J."/>
            <person name="Wortman J.R."/>
            <person name="Fraser-Liggett C.M."/>
            <person name="Ravel J."/>
            <person name="Rabinowicz P.D."/>
        </authorList>
    </citation>
    <scope>NUCLEOTIDE SEQUENCE [LARGE SCALE GENOMIC DNA]</scope>
    <source>
        <strain evidence="2">cv. Hale</strain>
    </source>
</reference>
<dbReference type="Proteomes" id="UP000008311">
    <property type="component" value="Unassembled WGS sequence"/>
</dbReference>
<accession>B9TCK1</accession>
<dbReference type="InterPro" id="IPR057701">
    <property type="entry name" value="DUF7941"/>
</dbReference>
<dbReference type="InParanoid" id="B9TCK1"/>
<keyword evidence="2" id="KW-1185">Reference proteome</keyword>
<organism evidence="1 2">
    <name type="scientific">Ricinus communis</name>
    <name type="common">Castor bean</name>
    <dbReference type="NCBI Taxonomy" id="3988"/>
    <lineage>
        <taxon>Eukaryota</taxon>
        <taxon>Viridiplantae</taxon>
        <taxon>Streptophyta</taxon>
        <taxon>Embryophyta</taxon>
        <taxon>Tracheophyta</taxon>
        <taxon>Spermatophyta</taxon>
        <taxon>Magnoliopsida</taxon>
        <taxon>eudicotyledons</taxon>
        <taxon>Gunneridae</taxon>
        <taxon>Pentapetalae</taxon>
        <taxon>rosids</taxon>
        <taxon>fabids</taxon>
        <taxon>Malpighiales</taxon>
        <taxon>Euphorbiaceae</taxon>
        <taxon>Acalyphoideae</taxon>
        <taxon>Acalypheae</taxon>
        <taxon>Ricinus</taxon>
    </lineage>
</organism>